<dbReference type="InterPro" id="IPR002013">
    <property type="entry name" value="SAC_dom"/>
</dbReference>
<protein>
    <recommendedName>
        <fullName evidence="3">phosphoinositide 5-phosphatase</fullName>
        <ecNumber evidence="3">3.1.3.36</ecNumber>
    </recommendedName>
</protein>
<proteinExistence type="inferred from homology"/>
<dbReference type="EMBL" id="JABAHT010000036">
    <property type="protein sequence ID" value="KAF4668509.1"/>
    <property type="molecule type" value="Genomic_DNA"/>
</dbReference>
<dbReference type="AlphaFoldDB" id="A0A7J6MAE7"/>
<dbReference type="PANTHER" id="PTHR11200">
    <property type="entry name" value="INOSITOL 5-PHOSPHATASE"/>
    <property type="match status" value="1"/>
</dbReference>
<evidence type="ECO:0000256" key="3">
    <source>
        <dbReference type="ARBA" id="ARBA00013044"/>
    </source>
</evidence>
<dbReference type="InterPro" id="IPR046985">
    <property type="entry name" value="IP5"/>
</dbReference>
<dbReference type="EC" id="3.1.3.36" evidence="3"/>
<name>A0A7J6MAE7_PEROL</name>
<feature type="domain" description="SAC" evidence="5">
    <location>
        <begin position="1"/>
        <end position="288"/>
    </location>
</feature>
<dbReference type="GO" id="GO:0046856">
    <property type="term" value="P:phosphatidylinositol dephosphorylation"/>
    <property type="evidence" value="ECO:0007669"/>
    <property type="project" value="InterPro"/>
</dbReference>
<organism evidence="6 7">
    <name type="scientific">Perkinsus olseni</name>
    <name type="common">Perkinsus atlanticus</name>
    <dbReference type="NCBI Taxonomy" id="32597"/>
    <lineage>
        <taxon>Eukaryota</taxon>
        <taxon>Sar</taxon>
        <taxon>Alveolata</taxon>
        <taxon>Perkinsozoa</taxon>
        <taxon>Perkinsea</taxon>
        <taxon>Perkinsida</taxon>
        <taxon>Perkinsidae</taxon>
        <taxon>Perkinsus</taxon>
    </lineage>
</organism>
<dbReference type="Pfam" id="PF22669">
    <property type="entry name" value="Exo_endo_phos2"/>
    <property type="match status" value="1"/>
</dbReference>
<evidence type="ECO:0000256" key="4">
    <source>
        <dbReference type="ARBA" id="ARBA00022801"/>
    </source>
</evidence>
<evidence type="ECO:0000256" key="1">
    <source>
        <dbReference type="ARBA" id="ARBA00008943"/>
    </source>
</evidence>
<dbReference type="Pfam" id="PF02383">
    <property type="entry name" value="Syja_N"/>
    <property type="match status" value="1"/>
</dbReference>
<comment type="similarity">
    <text evidence="2">In the central section; belongs to the inositol 1,4,5-trisphosphate 5-phosphatase family.</text>
</comment>
<accession>A0A7J6MAE7</accession>
<dbReference type="PROSITE" id="PS50275">
    <property type="entry name" value="SAC"/>
    <property type="match status" value="1"/>
</dbReference>
<evidence type="ECO:0000313" key="6">
    <source>
        <dbReference type="EMBL" id="KAF4668509.1"/>
    </source>
</evidence>
<evidence type="ECO:0000256" key="2">
    <source>
        <dbReference type="ARBA" id="ARBA00009678"/>
    </source>
</evidence>
<keyword evidence="4" id="KW-0378">Hydrolase</keyword>
<dbReference type="OrthoDB" id="405996at2759"/>
<dbReference type="SMART" id="SM00128">
    <property type="entry name" value="IPPc"/>
    <property type="match status" value="1"/>
</dbReference>
<evidence type="ECO:0000259" key="5">
    <source>
        <dbReference type="PROSITE" id="PS50275"/>
    </source>
</evidence>
<evidence type="ECO:0000313" key="7">
    <source>
        <dbReference type="Proteomes" id="UP000570595"/>
    </source>
</evidence>
<sequence length="734" mass="83223">MTQNMLGKDALIPNDSLSLDTWCTVLMQGYISPPTALSDYLDAILIGRRSCQRAGTRYNNRGLDDLGNVANFVESELLLLCTRDVVLASHTQIRGSVPAFWLQNPSTQQLDITRSKEMTQIAYDKHISDILKRYGPDGCLFLNLLSTGKGGNEGKLSKALKDIINSSPNHDAPKIHIIDHDFAKMVKTNDVDSVFNTIIDSSKGWIDEYGWWQIGRDHIGSSRTQTGVIRTNCLDCLDRTNAGQLAVSLYIVPKILTSIRQPVSVDVKKVITTLWAQHGDQISMHYTGTVSVLTTLVTKGKCTWQNKVQQKVKSANRYRINNFGTDRDRQTAIDATLKLARNTTTTNNNKTATTGRPKNSVYPIPQQRIHLGPSAAVQGEGGRIDTRPVSIWVGSWNVNASRVWNEEDLSDWMRLRRDDDEFFEINDIYVVGMQEFVDLNAKALLKRGFTRVKKKFDGDTEHSIRKAEFAAEFNKILTSAQLLNKSNKNGRRKHHHQQQHAEKYVEVYCTAMVGIYISVFVKQSLVDKISNVHTKKVKGGLGGSHGNKGGILLSMMIGQSLVTFGCVQLEAGERMMEIRNEQLYLIMAEYKQQLRQYYSSCHAQRRVFILFGDFNFRLNCDRTTAIRLIEKGDIERLSEYDQYKQGECLDPILVHCKEGPFSDFLPTYKFEPGTHQYAANRTPSWCDRIFFNFTKPGSLWLRSYHSHHRYISSDHKPISGTFTLETELAVPSHY</sequence>
<dbReference type="Gene3D" id="3.60.10.10">
    <property type="entry name" value="Endonuclease/exonuclease/phosphatase"/>
    <property type="match status" value="1"/>
</dbReference>
<dbReference type="SUPFAM" id="SSF56219">
    <property type="entry name" value="DNase I-like"/>
    <property type="match status" value="1"/>
</dbReference>
<dbReference type="PANTHER" id="PTHR11200:SF275">
    <property type="entry name" value="LD06095P"/>
    <property type="match status" value="1"/>
</dbReference>
<dbReference type="GO" id="GO:0004439">
    <property type="term" value="F:phosphatidylinositol-4,5-bisphosphate 5-phosphatase activity"/>
    <property type="evidence" value="ECO:0007669"/>
    <property type="project" value="UniProtKB-EC"/>
</dbReference>
<dbReference type="InterPro" id="IPR000300">
    <property type="entry name" value="IPPc"/>
</dbReference>
<dbReference type="Proteomes" id="UP000570595">
    <property type="component" value="Unassembled WGS sequence"/>
</dbReference>
<dbReference type="InterPro" id="IPR036691">
    <property type="entry name" value="Endo/exonu/phosph_ase_sf"/>
</dbReference>
<comment type="caution">
    <text evidence="6">The sequence shown here is derived from an EMBL/GenBank/DDBJ whole genome shotgun (WGS) entry which is preliminary data.</text>
</comment>
<reference evidence="6 7" key="1">
    <citation type="submission" date="2020-04" db="EMBL/GenBank/DDBJ databases">
        <title>Perkinsus olseni comparative genomics.</title>
        <authorList>
            <person name="Bogema D.R."/>
        </authorList>
    </citation>
    <scope>NUCLEOTIDE SEQUENCE [LARGE SCALE GENOMIC DNA]</scope>
    <source>
        <strain evidence="6">ATCC PRA-179</strain>
    </source>
</reference>
<gene>
    <name evidence="6" type="ORF">FOZ61_006350</name>
</gene>
<comment type="similarity">
    <text evidence="1">Belongs to the synaptojanin family.</text>
</comment>